<evidence type="ECO:0000256" key="3">
    <source>
        <dbReference type="ARBA" id="ARBA00011738"/>
    </source>
</evidence>
<dbReference type="Gene3D" id="3.90.1150.10">
    <property type="entry name" value="Aspartate Aminotransferase, domain 1"/>
    <property type="match status" value="1"/>
</dbReference>
<dbReference type="InterPro" id="IPR015422">
    <property type="entry name" value="PyrdxlP-dep_Trfase_small"/>
</dbReference>
<dbReference type="Gene3D" id="3.40.640.10">
    <property type="entry name" value="Type I PLP-dependent aspartate aminotransferase-like (Major domain)"/>
    <property type="match status" value="1"/>
</dbReference>
<keyword evidence="4 8" id="KW-0032">Aminotransferase</keyword>
<dbReference type="InterPro" id="IPR015424">
    <property type="entry name" value="PyrdxlP-dep_Trfase"/>
</dbReference>
<evidence type="ECO:0000256" key="5">
    <source>
        <dbReference type="ARBA" id="ARBA00022679"/>
    </source>
</evidence>
<keyword evidence="6" id="KW-0663">Pyridoxal phosphate</keyword>
<comment type="subunit">
    <text evidence="3">Homodimer.</text>
</comment>
<accession>A0A147J881</accession>
<dbReference type="PANTHER" id="PTHR11879">
    <property type="entry name" value="ASPARTATE AMINOTRANSFERASE"/>
    <property type="match status" value="1"/>
</dbReference>
<dbReference type="InterPro" id="IPR004839">
    <property type="entry name" value="Aminotransferase_I/II_large"/>
</dbReference>
<dbReference type="PRINTS" id="PR00799">
    <property type="entry name" value="TRANSAMINASE"/>
</dbReference>
<dbReference type="EMBL" id="LDTC01000066">
    <property type="protein sequence ID" value="KTW13008.1"/>
    <property type="molecule type" value="Genomic_DNA"/>
</dbReference>
<evidence type="ECO:0000259" key="7">
    <source>
        <dbReference type="Pfam" id="PF00155"/>
    </source>
</evidence>
<dbReference type="Pfam" id="PF00155">
    <property type="entry name" value="Aminotran_1_2"/>
    <property type="match status" value="1"/>
</dbReference>
<evidence type="ECO:0000313" key="8">
    <source>
        <dbReference type="EMBL" id="KTW13008.1"/>
    </source>
</evidence>
<evidence type="ECO:0000256" key="1">
    <source>
        <dbReference type="ARBA" id="ARBA00001933"/>
    </source>
</evidence>
<dbReference type="GO" id="GO:0033585">
    <property type="term" value="P:L-phenylalanine biosynthetic process from chorismate via phenylpyruvate"/>
    <property type="evidence" value="ECO:0007669"/>
    <property type="project" value="TreeGrafter"/>
</dbReference>
<evidence type="ECO:0000256" key="4">
    <source>
        <dbReference type="ARBA" id="ARBA00022576"/>
    </source>
</evidence>
<dbReference type="GO" id="GO:0004069">
    <property type="term" value="F:L-aspartate:2-oxoglutarate aminotransferase activity"/>
    <property type="evidence" value="ECO:0007669"/>
    <property type="project" value="TreeGrafter"/>
</dbReference>
<dbReference type="GO" id="GO:0004838">
    <property type="term" value="F:L-tyrosine-2-oxoglutarate transaminase activity"/>
    <property type="evidence" value="ECO:0007669"/>
    <property type="project" value="TreeGrafter"/>
</dbReference>
<dbReference type="RefSeq" id="WP_153006973.1">
    <property type="nucleotide sequence ID" value="NZ_LDTC01000066.1"/>
</dbReference>
<evidence type="ECO:0000313" key="9">
    <source>
        <dbReference type="Proteomes" id="UP000074410"/>
    </source>
</evidence>
<feature type="domain" description="Aminotransferase class I/classII large" evidence="7">
    <location>
        <begin position="28"/>
        <end position="241"/>
    </location>
</feature>
<dbReference type="GO" id="GO:0042802">
    <property type="term" value="F:identical protein binding"/>
    <property type="evidence" value="ECO:0007669"/>
    <property type="project" value="TreeGrafter"/>
</dbReference>
<feature type="non-terminal residue" evidence="8">
    <location>
        <position position="243"/>
    </location>
</feature>
<gene>
    <name evidence="8" type="ORF">NS258_09350</name>
</gene>
<dbReference type="InterPro" id="IPR015421">
    <property type="entry name" value="PyrdxlP-dep_Trfase_major"/>
</dbReference>
<dbReference type="Proteomes" id="UP000074410">
    <property type="component" value="Unassembled WGS sequence"/>
</dbReference>
<evidence type="ECO:0000256" key="2">
    <source>
        <dbReference type="ARBA" id="ARBA00007441"/>
    </source>
</evidence>
<dbReference type="SUPFAM" id="SSF53383">
    <property type="entry name" value="PLP-dependent transferases"/>
    <property type="match status" value="1"/>
</dbReference>
<dbReference type="GO" id="GO:0030170">
    <property type="term" value="F:pyridoxal phosphate binding"/>
    <property type="evidence" value="ECO:0007669"/>
    <property type="project" value="InterPro"/>
</dbReference>
<comment type="cofactor">
    <cofactor evidence="1">
        <name>pyridoxal 5'-phosphate</name>
        <dbReference type="ChEBI" id="CHEBI:597326"/>
    </cofactor>
</comment>
<dbReference type="InterPro" id="IPR000796">
    <property type="entry name" value="Asp_trans"/>
</dbReference>
<dbReference type="AlphaFoldDB" id="A0A147J881"/>
<dbReference type="PANTHER" id="PTHR11879:SF22">
    <property type="entry name" value="ASPARTATE AMINOTRANSFERASE, MITOCHONDRIAL"/>
    <property type="match status" value="1"/>
</dbReference>
<reference evidence="8 9" key="1">
    <citation type="journal article" date="2016" name="Front. Microbiol.">
        <title>Genomic Resource of Rice Seed Associated Bacteria.</title>
        <authorList>
            <person name="Midha S."/>
            <person name="Bansal K."/>
            <person name="Sharma S."/>
            <person name="Kumar N."/>
            <person name="Patil P.P."/>
            <person name="Chaudhry V."/>
            <person name="Patil P.B."/>
        </authorList>
    </citation>
    <scope>NUCLEOTIDE SEQUENCE [LARGE SCALE GENOMIC DNA]</scope>
    <source>
        <strain evidence="8 9">NS258</strain>
    </source>
</reference>
<proteinExistence type="inferred from homology"/>
<evidence type="ECO:0000256" key="6">
    <source>
        <dbReference type="ARBA" id="ARBA00022898"/>
    </source>
</evidence>
<sequence>MRFATLTRQPDDPLLRIIGQHAADPRPDKIDLGVGVFRDEAGHTPVMTAVKAAEARLLAEQSSKSYLGPEGDIGFVRALAGLVIGDTVAAVRIVGLQTPGGTGALRLAAEVLARAGVAKIWIGSPSWANHAPLFRQAGVEPALIPCFDLTSQTFDLNGFLAGLNGAVAGDAVLLHGCCHNPIGIDPDAAGWAAIAQDVATRGLLPVVDLAYQGLGDGFDVDAEGARAILAAVPEALLAYSCDK</sequence>
<organism evidence="8 9">
    <name type="scientific">Sphingomonas sanguinis</name>
    <dbReference type="NCBI Taxonomy" id="33051"/>
    <lineage>
        <taxon>Bacteria</taxon>
        <taxon>Pseudomonadati</taxon>
        <taxon>Pseudomonadota</taxon>
        <taxon>Alphaproteobacteria</taxon>
        <taxon>Sphingomonadales</taxon>
        <taxon>Sphingomonadaceae</taxon>
        <taxon>Sphingomonas</taxon>
    </lineage>
</organism>
<dbReference type="GO" id="GO:0005829">
    <property type="term" value="C:cytosol"/>
    <property type="evidence" value="ECO:0007669"/>
    <property type="project" value="TreeGrafter"/>
</dbReference>
<name>A0A147J881_9SPHN</name>
<protein>
    <submittedName>
        <fullName evidence="8">Aromatic amino acid aminotransferase</fullName>
    </submittedName>
</protein>
<keyword evidence="5 8" id="KW-0808">Transferase</keyword>
<comment type="caution">
    <text evidence="8">The sequence shown here is derived from an EMBL/GenBank/DDBJ whole genome shotgun (WGS) entry which is preliminary data.</text>
</comment>
<comment type="similarity">
    <text evidence="2">Belongs to the class-I pyridoxal-phosphate-dependent aminotransferase family.</text>
</comment>